<dbReference type="InterPro" id="IPR045263">
    <property type="entry name" value="GLUT"/>
</dbReference>
<dbReference type="InterPro" id="IPR005829">
    <property type="entry name" value="Sugar_transporter_CS"/>
</dbReference>
<evidence type="ECO:0000256" key="2">
    <source>
        <dbReference type="ARBA" id="ARBA00022692"/>
    </source>
</evidence>
<dbReference type="GO" id="GO:0016020">
    <property type="term" value="C:membrane"/>
    <property type="evidence" value="ECO:0007669"/>
    <property type="project" value="UniProtKB-SubCell"/>
</dbReference>
<dbReference type="PRINTS" id="PR00171">
    <property type="entry name" value="SUGRTRNSPORT"/>
</dbReference>
<feature type="domain" description="Major facilitator superfamily (MFS) profile" evidence="7">
    <location>
        <begin position="1"/>
        <end position="433"/>
    </location>
</feature>
<name>A0AAV2QSL9_MEGNR</name>
<keyword evidence="5" id="KW-0175">Coiled coil</keyword>
<keyword evidence="2 6" id="KW-0812">Transmembrane</keyword>
<dbReference type="SUPFAM" id="SSF103473">
    <property type="entry name" value="MFS general substrate transporter"/>
    <property type="match status" value="1"/>
</dbReference>
<dbReference type="AlphaFoldDB" id="A0AAV2QSL9"/>
<evidence type="ECO:0000256" key="6">
    <source>
        <dbReference type="SAM" id="Phobius"/>
    </source>
</evidence>
<accession>A0AAV2QSL9</accession>
<keyword evidence="3 6" id="KW-1133">Transmembrane helix</keyword>
<dbReference type="Gene3D" id="1.20.1250.20">
    <property type="entry name" value="MFS general substrate transporter like domains"/>
    <property type="match status" value="1"/>
</dbReference>
<comment type="caution">
    <text evidence="8">The sequence shown here is derived from an EMBL/GenBank/DDBJ whole genome shotgun (WGS) entry which is preliminary data.</text>
</comment>
<evidence type="ECO:0000256" key="5">
    <source>
        <dbReference type="SAM" id="Coils"/>
    </source>
</evidence>
<evidence type="ECO:0000313" key="9">
    <source>
        <dbReference type="Proteomes" id="UP001497623"/>
    </source>
</evidence>
<feature type="transmembrane region" description="Helical" evidence="6">
    <location>
        <begin position="405"/>
        <end position="426"/>
    </location>
</feature>
<protein>
    <recommendedName>
        <fullName evidence="7">Major facilitator superfamily (MFS) profile domain-containing protein</fullName>
    </recommendedName>
</protein>
<feature type="transmembrane region" description="Helical" evidence="6">
    <location>
        <begin position="285"/>
        <end position="306"/>
    </location>
</feature>
<keyword evidence="4 6" id="KW-0472">Membrane</keyword>
<dbReference type="Pfam" id="PF00083">
    <property type="entry name" value="Sugar_tr"/>
    <property type="match status" value="1"/>
</dbReference>
<feature type="transmembrane region" description="Helical" evidence="6">
    <location>
        <begin position="66"/>
        <end position="83"/>
    </location>
</feature>
<feature type="transmembrane region" description="Helical" evidence="6">
    <location>
        <begin position="379"/>
        <end position="399"/>
    </location>
</feature>
<dbReference type="PANTHER" id="PTHR23503:SF127">
    <property type="entry name" value="FI08437P-RELATED"/>
    <property type="match status" value="1"/>
</dbReference>
<dbReference type="PROSITE" id="PS50850">
    <property type="entry name" value="MFS"/>
    <property type="match status" value="1"/>
</dbReference>
<dbReference type="Proteomes" id="UP001497623">
    <property type="component" value="Unassembled WGS sequence"/>
</dbReference>
<keyword evidence="9" id="KW-1185">Reference proteome</keyword>
<evidence type="ECO:0000256" key="3">
    <source>
        <dbReference type="ARBA" id="ARBA00022989"/>
    </source>
</evidence>
<feature type="transmembrane region" description="Helical" evidence="6">
    <location>
        <begin position="127"/>
        <end position="144"/>
    </location>
</feature>
<dbReference type="InterPro" id="IPR003663">
    <property type="entry name" value="Sugar/inositol_transpt"/>
</dbReference>
<organism evidence="8 9">
    <name type="scientific">Meganyctiphanes norvegica</name>
    <name type="common">Northern krill</name>
    <name type="synonym">Thysanopoda norvegica</name>
    <dbReference type="NCBI Taxonomy" id="48144"/>
    <lineage>
        <taxon>Eukaryota</taxon>
        <taxon>Metazoa</taxon>
        <taxon>Ecdysozoa</taxon>
        <taxon>Arthropoda</taxon>
        <taxon>Crustacea</taxon>
        <taxon>Multicrustacea</taxon>
        <taxon>Malacostraca</taxon>
        <taxon>Eumalacostraca</taxon>
        <taxon>Eucarida</taxon>
        <taxon>Euphausiacea</taxon>
        <taxon>Euphausiidae</taxon>
        <taxon>Meganyctiphanes</taxon>
    </lineage>
</organism>
<proteinExistence type="predicted"/>
<feature type="transmembrane region" description="Helical" evidence="6">
    <location>
        <begin position="313"/>
        <end position="337"/>
    </location>
</feature>
<dbReference type="InterPro" id="IPR036259">
    <property type="entry name" value="MFS_trans_sf"/>
</dbReference>
<dbReference type="InterPro" id="IPR005828">
    <property type="entry name" value="MFS_sugar_transport-like"/>
</dbReference>
<dbReference type="InterPro" id="IPR020846">
    <property type="entry name" value="MFS_dom"/>
</dbReference>
<feature type="transmembrane region" description="Helical" evidence="6">
    <location>
        <begin position="247"/>
        <end position="265"/>
    </location>
</feature>
<dbReference type="PANTHER" id="PTHR23503">
    <property type="entry name" value="SOLUTE CARRIER FAMILY 2"/>
    <property type="match status" value="1"/>
</dbReference>
<gene>
    <name evidence="8" type="ORF">MNOR_LOCUS16596</name>
</gene>
<evidence type="ECO:0000256" key="1">
    <source>
        <dbReference type="ARBA" id="ARBA00004141"/>
    </source>
</evidence>
<evidence type="ECO:0000313" key="8">
    <source>
        <dbReference type="EMBL" id="CAL4099751.1"/>
    </source>
</evidence>
<feature type="transmembrane region" description="Helical" evidence="6">
    <location>
        <begin position="95"/>
        <end position="115"/>
    </location>
</feature>
<feature type="coiled-coil region" evidence="5">
    <location>
        <begin position="199"/>
        <end position="226"/>
    </location>
</feature>
<feature type="transmembrane region" description="Helical" evidence="6">
    <location>
        <begin position="156"/>
        <end position="178"/>
    </location>
</feature>
<evidence type="ECO:0000256" key="4">
    <source>
        <dbReference type="ARBA" id="ARBA00023136"/>
    </source>
</evidence>
<dbReference type="GO" id="GO:0015149">
    <property type="term" value="F:hexose transmembrane transporter activity"/>
    <property type="evidence" value="ECO:0007669"/>
    <property type="project" value="TreeGrafter"/>
</dbReference>
<sequence length="436" mass="47798">MGVLNSPQKVIRAWINETVSSQYDIQMTANQEVTLWAITVSIFQVGSMIGALKGSAIVDWIGRRKAFLATHGFCLFSSIIFILCKYCNSIEMLILSRLCLGLSGGVGNTIVPLFLSEIAPSSLRGSFGVMHVVGFTFGLTISQITGMDVILGTSYFWPYLSAITIASSLFSMLLHPFLLESPVYLYFIVKDYNQGRNILSRINSDNNILEKEVQKLESEANCEDKSENNATVTLIDVLKSKDLRMPLFLVILLFFTHALSGINSVVPYGNLIFLSAGLSQTQSEIASICGTAISCFMCVVSVSLTLRYERRKLVLSSIIGCITCLAILITSLSLIGMHILTSYVAIAAFILFFVFFSYGLGALPFGITAELIPTQPRPAVMSLGITSANFCNFLAGLLHPLLQNAIGQFSLIVPMIFTLFAGIIFYKYLPETFKGK</sequence>
<comment type="subcellular location">
    <subcellularLocation>
        <location evidence="1">Membrane</location>
        <topology evidence="1">Multi-pass membrane protein</topology>
    </subcellularLocation>
</comment>
<dbReference type="EMBL" id="CAXKWB010010985">
    <property type="protein sequence ID" value="CAL4099751.1"/>
    <property type="molecule type" value="Genomic_DNA"/>
</dbReference>
<dbReference type="PROSITE" id="PS00216">
    <property type="entry name" value="SUGAR_TRANSPORT_1"/>
    <property type="match status" value="1"/>
</dbReference>
<evidence type="ECO:0000259" key="7">
    <source>
        <dbReference type="PROSITE" id="PS50850"/>
    </source>
</evidence>
<feature type="transmembrane region" description="Helical" evidence="6">
    <location>
        <begin position="343"/>
        <end position="367"/>
    </location>
</feature>
<feature type="transmembrane region" description="Helical" evidence="6">
    <location>
        <begin position="33"/>
        <end position="54"/>
    </location>
</feature>
<reference evidence="8 9" key="1">
    <citation type="submission" date="2024-05" db="EMBL/GenBank/DDBJ databases">
        <authorList>
            <person name="Wallberg A."/>
        </authorList>
    </citation>
    <scope>NUCLEOTIDE SEQUENCE [LARGE SCALE GENOMIC DNA]</scope>
</reference>